<dbReference type="AlphaFoldDB" id="A0A9W4GX67"/>
<dbReference type="Proteomes" id="UP001153328">
    <property type="component" value="Unassembled WGS sequence"/>
</dbReference>
<evidence type="ECO:0000313" key="2">
    <source>
        <dbReference type="EMBL" id="CAG7601856.1"/>
    </source>
</evidence>
<name>A0A9W4GX67_9ACTN</name>
<protein>
    <submittedName>
        <fullName evidence="2">Uncharacterized protein</fullName>
    </submittedName>
</protein>
<dbReference type="EMBL" id="CAJVAX010000001">
    <property type="protein sequence ID" value="CAG7601856.1"/>
    <property type="molecule type" value="Genomic_DNA"/>
</dbReference>
<feature type="region of interest" description="Disordered" evidence="1">
    <location>
        <begin position="1"/>
        <end position="21"/>
    </location>
</feature>
<reference evidence="2" key="1">
    <citation type="submission" date="2021-06" db="EMBL/GenBank/DDBJ databases">
        <authorList>
            <person name="Arsene-Ploetze F."/>
        </authorList>
    </citation>
    <scope>NUCLEOTIDE SEQUENCE</scope>
    <source>
        <strain evidence="2">SBRY1</strain>
    </source>
</reference>
<sequence length="71" mass="7116">MRVGSPAAAPRASSVPMETATPEQITLSGHNCGLSHAAPSRGAPHATLRARRTPPRGCGRAPCGGRCGPCG</sequence>
<accession>A0A9W4GX67</accession>
<evidence type="ECO:0000313" key="3">
    <source>
        <dbReference type="Proteomes" id="UP001153328"/>
    </source>
</evidence>
<comment type="caution">
    <text evidence="2">The sequence shown here is derived from an EMBL/GenBank/DDBJ whole genome shotgun (WGS) entry which is preliminary data.</text>
</comment>
<keyword evidence="3" id="KW-1185">Reference proteome</keyword>
<feature type="compositionally biased region" description="Low complexity" evidence="1">
    <location>
        <begin position="1"/>
        <end position="16"/>
    </location>
</feature>
<evidence type="ECO:0000256" key="1">
    <source>
        <dbReference type="SAM" id="MobiDB-lite"/>
    </source>
</evidence>
<gene>
    <name evidence="2" type="ORF">SBRY_10470</name>
</gene>
<organism evidence="2 3">
    <name type="scientific">Actinacidiphila bryophytorum</name>
    <dbReference type="NCBI Taxonomy" id="1436133"/>
    <lineage>
        <taxon>Bacteria</taxon>
        <taxon>Bacillati</taxon>
        <taxon>Actinomycetota</taxon>
        <taxon>Actinomycetes</taxon>
        <taxon>Kitasatosporales</taxon>
        <taxon>Streptomycetaceae</taxon>
        <taxon>Actinacidiphila</taxon>
    </lineage>
</organism>
<proteinExistence type="predicted"/>
<feature type="region of interest" description="Disordered" evidence="1">
    <location>
        <begin position="34"/>
        <end position="57"/>
    </location>
</feature>